<evidence type="ECO:0000313" key="9">
    <source>
        <dbReference type="EMBL" id="KAF7337028.1"/>
    </source>
</evidence>
<gene>
    <name evidence="9" type="ORF">MVEN_02139500</name>
</gene>
<dbReference type="Pfam" id="PF00732">
    <property type="entry name" value="GMC_oxred_N"/>
    <property type="match status" value="1"/>
</dbReference>
<feature type="signal peptide" evidence="6">
    <location>
        <begin position="1"/>
        <end position="24"/>
    </location>
</feature>
<dbReference type="AlphaFoldDB" id="A0A8H6X9N2"/>
<comment type="caution">
    <text evidence="9">The sequence shown here is derived from an EMBL/GenBank/DDBJ whole genome shotgun (WGS) entry which is preliminary data.</text>
</comment>
<proteinExistence type="inferred from homology"/>
<feature type="domain" description="Glucose-methanol-choline oxidoreductase N-terminal" evidence="7">
    <location>
        <begin position="110"/>
        <end position="366"/>
    </location>
</feature>
<dbReference type="Gene3D" id="3.50.50.60">
    <property type="entry name" value="FAD/NAD(P)-binding domain"/>
    <property type="match status" value="1"/>
</dbReference>
<dbReference type="PIRSF" id="PIRSF000137">
    <property type="entry name" value="Alcohol_oxidase"/>
    <property type="match status" value="1"/>
</dbReference>
<dbReference type="PANTHER" id="PTHR11552">
    <property type="entry name" value="GLUCOSE-METHANOL-CHOLINE GMC OXIDOREDUCTASE"/>
    <property type="match status" value="1"/>
</dbReference>
<dbReference type="OrthoDB" id="269227at2759"/>
<evidence type="ECO:0000256" key="3">
    <source>
        <dbReference type="ARBA" id="ARBA00022630"/>
    </source>
</evidence>
<accession>A0A8H6X9N2</accession>
<sequence length="646" mass="70760">MATGSLRNLFALVSLSIQLLQAAALPSCPSKYESDFDFVVVGAGVGGGPVAARLAESGFSVLVVDAGHDVNNLNTTIPFYFLRAVEDPQLELNYTYDEFSPGAKFPRDDSWYPRARAVGGSTAHNAMVNNIAVTKGDFDSLATMFNDPTWSYTNMRNYFKRIEHNLDLNEPDPDHGFHGWLKTSLNPTSILANPKFADPQLGDIVNTLGSFSGFGPTIDDINSAANDAAIGIGNPSYTIDEHHNRSSIRDHLVQVEESSRGKLQFALDTLATKILMCETGSGRYPTAYGVEIAPGAALAVASNFKGKQHLKTKTVTARYEVIISAGVFQTPQLLMLSGIGDKEQLSQYGIEPIVHLPGVGTNLQDHDEVANIWSLKQNHTLLEGCTVLSDPKEDPCLDFWIESDHQNLYSFGAALFMMVTRSIPTLPEPDVMIYWAAGYFPGFFRGFPDQLVNIHNALTAVILKAHPSSRGVVKLTGNHPQDPLQIEKRHFEAPGGQEDIDSIGDAIKVARSIVGHPNITQHIEAQVFPDPDEEIEDHILEHVFGVWCVDSWSWKHTKLLQATMLAARLRWGADDDPNAVLDGDFKVRGVENLRVVDISSWPKVPGWFVTTPTYMIAEKAADVIIAAVQGQGTMVVQDVARSPDEL</sequence>
<dbReference type="GO" id="GO:0016614">
    <property type="term" value="F:oxidoreductase activity, acting on CH-OH group of donors"/>
    <property type="evidence" value="ECO:0007669"/>
    <property type="project" value="InterPro"/>
</dbReference>
<evidence type="ECO:0000313" key="10">
    <source>
        <dbReference type="Proteomes" id="UP000620124"/>
    </source>
</evidence>
<keyword evidence="4 5" id="KW-0274">FAD</keyword>
<keyword evidence="10" id="KW-1185">Reference proteome</keyword>
<dbReference type="EMBL" id="JACAZI010000022">
    <property type="protein sequence ID" value="KAF7337028.1"/>
    <property type="molecule type" value="Genomic_DNA"/>
</dbReference>
<feature type="domain" description="Glucose-methanol-choline oxidoreductase C-terminal" evidence="8">
    <location>
        <begin position="467"/>
        <end position="617"/>
    </location>
</feature>
<organism evidence="9 10">
    <name type="scientific">Mycena venus</name>
    <dbReference type="NCBI Taxonomy" id="2733690"/>
    <lineage>
        <taxon>Eukaryota</taxon>
        <taxon>Fungi</taxon>
        <taxon>Dikarya</taxon>
        <taxon>Basidiomycota</taxon>
        <taxon>Agaricomycotina</taxon>
        <taxon>Agaricomycetes</taxon>
        <taxon>Agaricomycetidae</taxon>
        <taxon>Agaricales</taxon>
        <taxon>Marasmiineae</taxon>
        <taxon>Mycenaceae</taxon>
        <taxon>Mycena</taxon>
    </lineage>
</organism>
<dbReference type="SUPFAM" id="SSF54373">
    <property type="entry name" value="FAD-linked reductases, C-terminal domain"/>
    <property type="match status" value="1"/>
</dbReference>
<dbReference type="GO" id="GO:0050660">
    <property type="term" value="F:flavin adenine dinucleotide binding"/>
    <property type="evidence" value="ECO:0007669"/>
    <property type="project" value="InterPro"/>
</dbReference>
<evidence type="ECO:0000259" key="7">
    <source>
        <dbReference type="Pfam" id="PF00732"/>
    </source>
</evidence>
<evidence type="ECO:0000256" key="5">
    <source>
        <dbReference type="PIRSR" id="PIRSR000137-2"/>
    </source>
</evidence>
<dbReference type="SUPFAM" id="SSF51905">
    <property type="entry name" value="FAD/NAD(P)-binding domain"/>
    <property type="match status" value="1"/>
</dbReference>
<evidence type="ECO:0000256" key="2">
    <source>
        <dbReference type="ARBA" id="ARBA00010790"/>
    </source>
</evidence>
<feature type="binding site" evidence="5">
    <location>
        <begin position="125"/>
        <end position="128"/>
    </location>
    <ligand>
        <name>FAD</name>
        <dbReference type="ChEBI" id="CHEBI:57692"/>
    </ligand>
</feature>
<dbReference type="InterPro" id="IPR007867">
    <property type="entry name" value="GMC_OxRtase_C"/>
</dbReference>
<dbReference type="InterPro" id="IPR000172">
    <property type="entry name" value="GMC_OxRdtase_N"/>
</dbReference>
<keyword evidence="3" id="KW-0285">Flavoprotein</keyword>
<dbReference type="PANTHER" id="PTHR11552:SF147">
    <property type="entry name" value="CHOLINE DEHYDROGENASE, MITOCHONDRIAL"/>
    <property type="match status" value="1"/>
</dbReference>
<comment type="similarity">
    <text evidence="2">Belongs to the GMC oxidoreductase family.</text>
</comment>
<evidence type="ECO:0000256" key="1">
    <source>
        <dbReference type="ARBA" id="ARBA00001974"/>
    </source>
</evidence>
<evidence type="ECO:0000256" key="4">
    <source>
        <dbReference type="ARBA" id="ARBA00022827"/>
    </source>
</evidence>
<dbReference type="InterPro" id="IPR012132">
    <property type="entry name" value="GMC_OxRdtase"/>
</dbReference>
<feature type="chain" id="PRO_5034053834" evidence="6">
    <location>
        <begin position="25"/>
        <end position="646"/>
    </location>
</feature>
<evidence type="ECO:0000259" key="8">
    <source>
        <dbReference type="Pfam" id="PF05199"/>
    </source>
</evidence>
<dbReference type="Proteomes" id="UP000620124">
    <property type="component" value="Unassembled WGS sequence"/>
</dbReference>
<evidence type="ECO:0000256" key="6">
    <source>
        <dbReference type="SAM" id="SignalP"/>
    </source>
</evidence>
<reference evidence="9" key="1">
    <citation type="submission" date="2020-05" db="EMBL/GenBank/DDBJ databases">
        <title>Mycena genomes resolve the evolution of fungal bioluminescence.</title>
        <authorList>
            <person name="Tsai I.J."/>
        </authorList>
    </citation>
    <scope>NUCLEOTIDE SEQUENCE</scope>
    <source>
        <strain evidence="9">CCC161011</strain>
    </source>
</reference>
<name>A0A8H6X9N2_9AGAR</name>
<keyword evidence="6" id="KW-0732">Signal</keyword>
<dbReference type="InterPro" id="IPR036188">
    <property type="entry name" value="FAD/NAD-bd_sf"/>
</dbReference>
<dbReference type="Gene3D" id="3.30.560.10">
    <property type="entry name" value="Glucose Oxidase, domain 3"/>
    <property type="match status" value="1"/>
</dbReference>
<protein>
    <submittedName>
        <fullName evidence="9">Choline dehydrogenase</fullName>
    </submittedName>
</protein>
<dbReference type="Pfam" id="PF05199">
    <property type="entry name" value="GMC_oxred_C"/>
    <property type="match status" value="1"/>
</dbReference>
<comment type="cofactor">
    <cofactor evidence="1 5">
        <name>FAD</name>
        <dbReference type="ChEBI" id="CHEBI:57692"/>
    </cofactor>
</comment>